<evidence type="ECO:0000313" key="2">
    <source>
        <dbReference type="Proteomes" id="UP000008820"/>
    </source>
</evidence>
<reference evidence="1" key="2">
    <citation type="submission" date="2020-05" db="UniProtKB">
        <authorList>
            <consortium name="EnsemblMetazoa"/>
        </authorList>
    </citation>
    <scope>IDENTIFICATION</scope>
    <source>
        <strain evidence="1">LVP_AGWG</strain>
    </source>
</reference>
<dbReference type="OrthoDB" id="7757413at2759"/>
<sequence>MSDKPNDQTDMKNSVEIPLAGQSAEGAAKKPPWLALKKYVNAKNVRRLLKVGQVLIGLLILALIRPKNRCGFTYSHQGLPEYVLILLTYLVTVVTLILLVDSFIKGQPIRKVFTLELWSRLELWFTGLVALVLHIVSYFVLALNINCTYPSSMNITGITFGLIVSGLYLADWWRIFSDRKQPKQDESFEEINITSS</sequence>
<keyword evidence="2" id="KW-1185">Reference proteome</keyword>
<dbReference type="Proteomes" id="UP000008820">
    <property type="component" value="Chromosome 1"/>
</dbReference>
<organism evidence="1 2">
    <name type="scientific">Aedes aegypti</name>
    <name type="common">Yellowfever mosquito</name>
    <name type="synonym">Culex aegypti</name>
    <dbReference type="NCBI Taxonomy" id="7159"/>
    <lineage>
        <taxon>Eukaryota</taxon>
        <taxon>Metazoa</taxon>
        <taxon>Ecdysozoa</taxon>
        <taxon>Arthropoda</taxon>
        <taxon>Hexapoda</taxon>
        <taxon>Insecta</taxon>
        <taxon>Pterygota</taxon>
        <taxon>Neoptera</taxon>
        <taxon>Endopterygota</taxon>
        <taxon>Diptera</taxon>
        <taxon>Nematocera</taxon>
        <taxon>Culicoidea</taxon>
        <taxon>Culicidae</taxon>
        <taxon>Culicinae</taxon>
        <taxon>Aedini</taxon>
        <taxon>Aedes</taxon>
        <taxon>Stegomyia</taxon>
    </lineage>
</organism>
<dbReference type="AlphaFoldDB" id="A0A1S4FMF9"/>
<protein>
    <submittedName>
        <fullName evidence="1">Uncharacterized protein</fullName>
    </submittedName>
</protein>
<evidence type="ECO:0000313" key="1">
    <source>
        <dbReference type="EnsemblMetazoa" id="AAEL009480-PA"/>
    </source>
</evidence>
<proteinExistence type="predicted"/>
<gene>
    <name evidence="1" type="primary">5572009</name>
</gene>
<dbReference type="InParanoid" id="A0A1S4FMF9"/>
<accession>A0A1S4FMF9</accession>
<name>A0A1S4FMF9_AEDAE</name>
<dbReference type="VEuPathDB" id="VectorBase:AAEL009480"/>
<dbReference type="EnsemblMetazoa" id="AAEL009480-RA">
    <property type="protein sequence ID" value="AAEL009480-PA"/>
    <property type="gene ID" value="AAEL009480"/>
</dbReference>
<reference evidence="1 2" key="1">
    <citation type="submission" date="2017-06" db="EMBL/GenBank/DDBJ databases">
        <title>Aedes aegypti genome working group (AGWG) sequencing and assembly.</title>
        <authorList>
            <consortium name="Aedes aegypti Genome Working Group (AGWG)"/>
            <person name="Matthews B.J."/>
        </authorList>
    </citation>
    <scope>NUCLEOTIDE SEQUENCE [LARGE SCALE GENOMIC DNA]</scope>
    <source>
        <strain evidence="1 2">LVP_AGWG</strain>
    </source>
</reference>